<evidence type="ECO:0000256" key="3">
    <source>
        <dbReference type="ARBA" id="ARBA00023004"/>
    </source>
</evidence>
<dbReference type="SUPFAM" id="SSF50022">
    <property type="entry name" value="ISP domain"/>
    <property type="match status" value="1"/>
</dbReference>
<reference evidence="8 9" key="1">
    <citation type="submission" date="2022-04" db="EMBL/GenBank/DDBJ databases">
        <title>Spirosoma sp. strain RP8 genome sequencing and assembly.</title>
        <authorList>
            <person name="Jung Y."/>
        </authorList>
    </citation>
    <scope>NUCLEOTIDE SEQUENCE [LARGE SCALE GENOMIC DNA]</scope>
    <source>
        <strain evidence="8 9">RP8</strain>
    </source>
</reference>
<feature type="compositionally biased region" description="Low complexity" evidence="6">
    <location>
        <begin position="45"/>
        <end position="62"/>
    </location>
</feature>
<sequence>MKMNSVDKQMNRGEFLRDLGMSSAALMAFYCMGTLTACSSKSDDPSPSTGGTGTTPSSGITGNANTGSGAINFKLDLTDSNFSKLKTAGQYVIVGSVIVAKIKNGSVVALSKACTHQGTDVQYRSGQDDMYCPNHGSEFSTTGAVEVGPATSPLTQYKTALSTDGNTLTVTA</sequence>
<keyword evidence="3" id="KW-0408">Iron</keyword>
<accession>A0ABT0HHU9</accession>
<evidence type="ECO:0000256" key="1">
    <source>
        <dbReference type="ARBA" id="ARBA00022714"/>
    </source>
</evidence>
<keyword evidence="1" id="KW-0001">2Fe-2S</keyword>
<dbReference type="InterPro" id="IPR014349">
    <property type="entry name" value="Rieske_Fe-S_prot"/>
</dbReference>
<dbReference type="PROSITE" id="PS51296">
    <property type="entry name" value="RIESKE"/>
    <property type="match status" value="1"/>
</dbReference>
<dbReference type="InterPro" id="IPR017941">
    <property type="entry name" value="Rieske_2Fe-2S"/>
</dbReference>
<organism evidence="8 9">
    <name type="scientific">Spirosoma liriopis</name>
    <dbReference type="NCBI Taxonomy" id="2937440"/>
    <lineage>
        <taxon>Bacteria</taxon>
        <taxon>Pseudomonadati</taxon>
        <taxon>Bacteroidota</taxon>
        <taxon>Cytophagia</taxon>
        <taxon>Cytophagales</taxon>
        <taxon>Cytophagaceae</taxon>
        <taxon>Spirosoma</taxon>
    </lineage>
</organism>
<dbReference type="CDD" id="cd03467">
    <property type="entry name" value="Rieske"/>
    <property type="match status" value="1"/>
</dbReference>
<protein>
    <submittedName>
        <fullName evidence="8">Rieske (2Fe-2S) protein</fullName>
    </submittedName>
</protein>
<evidence type="ECO:0000313" key="8">
    <source>
        <dbReference type="EMBL" id="MCK8491452.1"/>
    </source>
</evidence>
<evidence type="ECO:0000313" key="9">
    <source>
        <dbReference type="Proteomes" id="UP001202180"/>
    </source>
</evidence>
<feature type="domain" description="Rieske" evidence="7">
    <location>
        <begin position="96"/>
        <end position="168"/>
    </location>
</feature>
<name>A0ABT0HHU9_9BACT</name>
<comment type="caution">
    <text evidence="8">The sequence shown here is derived from an EMBL/GenBank/DDBJ whole genome shotgun (WGS) entry which is preliminary data.</text>
</comment>
<keyword evidence="4" id="KW-0411">Iron-sulfur</keyword>
<dbReference type="PANTHER" id="PTHR10134">
    <property type="entry name" value="CYTOCHROME B-C1 COMPLEX SUBUNIT RIESKE, MITOCHONDRIAL"/>
    <property type="match status" value="1"/>
</dbReference>
<keyword evidence="2" id="KW-0479">Metal-binding</keyword>
<proteinExistence type="predicted"/>
<gene>
    <name evidence="8" type="ORF">M0L20_06275</name>
</gene>
<dbReference type="EMBL" id="JALPRF010000001">
    <property type="protein sequence ID" value="MCK8491452.1"/>
    <property type="molecule type" value="Genomic_DNA"/>
</dbReference>
<dbReference type="InterPro" id="IPR036922">
    <property type="entry name" value="Rieske_2Fe-2S_sf"/>
</dbReference>
<dbReference type="Pfam" id="PF00355">
    <property type="entry name" value="Rieske"/>
    <property type="match status" value="1"/>
</dbReference>
<evidence type="ECO:0000256" key="5">
    <source>
        <dbReference type="ARBA" id="ARBA00023157"/>
    </source>
</evidence>
<dbReference type="Gene3D" id="2.102.10.10">
    <property type="entry name" value="Rieske [2Fe-2S] iron-sulphur domain"/>
    <property type="match status" value="1"/>
</dbReference>
<evidence type="ECO:0000256" key="2">
    <source>
        <dbReference type="ARBA" id="ARBA00022723"/>
    </source>
</evidence>
<dbReference type="Proteomes" id="UP001202180">
    <property type="component" value="Unassembled WGS sequence"/>
</dbReference>
<evidence type="ECO:0000256" key="6">
    <source>
        <dbReference type="SAM" id="MobiDB-lite"/>
    </source>
</evidence>
<keyword evidence="9" id="KW-1185">Reference proteome</keyword>
<keyword evidence="5" id="KW-1015">Disulfide bond</keyword>
<dbReference type="RefSeq" id="WP_248476174.1">
    <property type="nucleotide sequence ID" value="NZ_JALPRF010000001.1"/>
</dbReference>
<evidence type="ECO:0000256" key="4">
    <source>
        <dbReference type="ARBA" id="ARBA00023014"/>
    </source>
</evidence>
<feature type="region of interest" description="Disordered" evidence="6">
    <location>
        <begin position="41"/>
        <end position="63"/>
    </location>
</feature>
<evidence type="ECO:0000259" key="7">
    <source>
        <dbReference type="PROSITE" id="PS51296"/>
    </source>
</evidence>